<keyword evidence="4 6" id="KW-0378">Hydrolase</keyword>
<comment type="pathway">
    <text evidence="6">Pyrimidine metabolism; UMP biosynthesis via de novo pathway; (S)-dihydroorotate from bicarbonate: step 3/3.</text>
</comment>
<evidence type="ECO:0000259" key="7">
    <source>
        <dbReference type="Pfam" id="PF12890"/>
    </source>
</evidence>
<feature type="binding site" evidence="6">
    <location>
        <position position="280"/>
    </location>
    <ligand>
        <name>substrate</name>
    </ligand>
</feature>
<dbReference type="PROSITE" id="PS00482">
    <property type="entry name" value="DIHYDROOROTASE_1"/>
    <property type="match status" value="1"/>
</dbReference>
<dbReference type="SUPFAM" id="SSF51338">
    <property type="entry name" value="Composite domain of metallo-dependent hydrolases"/>
    <property type="match status" value="1"/>
</dbReference>
<dbReference type="Proteomes" id="UP000675880">
    <property type="component" value="Unassembled WGS sequence"/>
</dbReference>
<comment type="similarity">
    <text evidence="2 6">Belongs to the metallo-dependent hydrolases superfamily. DHOase family. Class I DHOase subfamily.</text>
</comment>
<keyword evidence="3 6" id="KW-0479">Metal-binding</keyword>
<feature type="binding site" evidence="6">
    <location>
        <begin position="64"/>
        <end position="66"/>
    </location>
    <ligand>
        <name>substrate</name>
    </ligand>
</feature>
<dbReference type="InterPro" id="IPR050138">
    <property type="entry name" value="DHOase/Allantoinase_Hydrolase"/>
</dbReference>
<feature type="binding site" evidence="6">
    <location>
        <position position="154"/>
    </location>
    <ligand>
        <name>Zn(2+)</name>
        <dbReference type="ChEBI" id="CHEBI:29105"/>
        <label>1</label>
    </ligand>
</feature>
<gene>
    <name evidence="6 8" type="primary">pyrC</name>
    <name evidence="8" type="ORF">NSPZN2_80058</name>
</gene>
<feature type="binding site" evidence="6">
    <location>
        <position position="154"/>
    </location>
    <ligand>
        <name>Zn(2+)</name>
        <dbReference type="ChEBI" id="CHEBI:29105"/>
        <label>2</label>
    </ligand>
</feature>
<protein>
    <recommendedName>
        <fullName evidence="6">Dihydroorotase</fullName>
        <shortName evidence="6">DHOase</shortName>
        <ecNumber evidence="6">3.5.2.3</ecNumber>
    </recommendedName>
</protein>
<evidence type="ECO:0000256" key="3">
    <source>
        <dbReference type="ARBA" id="ARBA00022723"/>
    </source>
</evidence>
<feature type="binding site" evidence="6">
    <location>
        <position position="181"/>
    </location>
    <ligand>
        <name>Zn(2+)</name>
        <dbReference type="ChEBI" id="CHEBI:29105"/>
        <label>2</label>
    </ligand>
</feature>
<dbReference type="InterPro" id="IPR032466">
    <property type="entry name" value="Metal_Hydrolase"/>
</dbReference>
<feature type="binding site" evidence="6">
    <location>
        <position position="64"/>
    </location>
    <ligand>
        <name>Zn(2+)</name>
        <dbReference type="ChEBI" id="CHEBI:29105"/>
        <label>1</label>
    </ligand>
</feature>
<evidence type="ECO:0000256" key="6">
    <source>
        <dbReference type="HAMAP-Rule" id="MF_00220"/>
    </source>
</evidence>
<evidence type="ECO:0000256" key="1">
    <source>
        <dbReference type="ARBA" id="ARBA00002368"/>
    </source>
</evidence>
<comment type="caution">
    <text evidence="8">The sequence shown here is derived from an EMBL/GenBank/DDBJ whole genome shotgun (WGS) entry which is preliminary data.</text>
</comment>
<keyword evidence="9" id="KW-1185">Reference proteome</keyword>
<name>A0ABM8SC86_9BACT</name>
<feature type="binding site" evidence="6">
    <location>
        <position position="307"/>
    </location>
    <ligand>
        <name>Zn(2+)</name>
        <dbReference type="ChEBI" id="CHEBI:29105"/>
        <label>1</label>
    </ligand>
</feature>
<evidence type="ECO:0000256" key="2">
    <source>
        <dbReference type="ARBA" id="ARBA00010286"/>
    </source>
</evidence>
<comment type="catalytic activity">
    <reaction evidence="6">
        <text>(S)-dihydroorotate + H2O = N-carbamoyl-L-aspartate + H(+)</text>
        <dbReference type="Rhea" id="RHEA:24296"/>
        <dbReference type="ChEBI" id="CHEBI:15377"/>
        <dbReference type="ChEBI" id="CHEBI:15378"/>
        <dbReference type="ChEBI" id="CHEBI:30864"/>
        <dbReference type="ChEBI" id="CHEBI:32814"/>
        <dbReference type="EC" id="3.5.2.3"/>
    </reaction>
</comment>
<keyword evidence="5 6" id="KW-0665">Pyrimidine biosynthesis</keyword>
<evidence type="ECO:0000313" key="8">
    <source>
        <dbReference type="EMBL" id="CAE6800896.1"/>
    </source>
</evidence>
<dbReference type="InterPro" id="IPR024403">
    <property type="entry name" value="DHOase_cat"/>
</dbReference>
<reference evidence="8 9" key="1">
    <citation type="submission" date="2021-02" db="EMBL/GenBank/DDBJ databases">
        <authorList>
            <person name="Han P."/>
        </authorList>
    </citation>
    <scope>NUCLEOTIDE SEQUENCE [LARGE SCALE GENOMIC DNA]</scope>
    <source>
        <strain evidence="8">Candidatus Nitrospira sp. ZN2</strain>
    </source>
</reference>
<dbReference type="EMBL" id="CAJNBJ010000021">
    <property type="protein sequence ID" value="CAE6800896.1"/>
    <property type="molecule type" value="Genomic_DNA"/>
</dbReference>
<comment type="function">
    <text evidence="1 6">Catalyzes the reversible cyclization of carbamoyl aspartate to dihydroorotate.</text>
</comment>
<feature type="binding site" evidence="6">
    <location>
        <position position="62"/>
    </location>
    <ligand>
        <name>Zn(2+)</name>
        <dbReference type="ChEBI" id="CHEBI:29105"/>
        <label>1</label>
    </ligand>
</feature>
<dbReference type="PROSITE" id="PS00483">
    <property type="entry name" value="DIHYDROOROTASE_2"/>
    <property type="match status" value="1"/>
</dbReference>
<organism evidence="8 9">
    <name type="scientific">Nitrospira defluvii</name>
    <dbReference type="NCBI Taxonomy" id="330214"/>
    <lineage>
        <taxon>Bacteria</taxon>
        <taxon>Pseudomonadati</taxon>
        <taxon>Nitrospirota</taxon>
        <taxon>Nitrospiria</taxon>
        <taxon>Nitrospirales</taxon>
        <taxon>Nitrospiraceae</taxon>
        <taxon>Nitrospira</taxon>
    </lineage>
</organism>
<evidence type="ECO:0000256" key="5">
    <source>
        <dbReference type="ARBA" id="ARBA00022975"/>
    </source>
</evidence>
<dbReference type="PANTHER" id="PTHR43668:SF2">
    <property type="entry name" value="ALLANTOINASE"/>
    <property type="match status" value="1"/>
</dbReference>
<dbReference type="InterPro" id="IPR002195">
    <property type="entry name" value="Dihydroorotase_CS"/>
</dbReference>
<feature type="binding site" evidence="6">
    <location>
        <position position="311"/>
    </location>
    <ligand>
        <name>substrate</name>
    </ligand>
</feature>
<dbReference type="NCBIfam" id="TIGR00857">
    <property type="entry name" value="pyrC_multi"/>
    <property type="match status" value="1"/>
</dbReference>
<evidence type="ECO:0000313" key="9">
    <source>
        <dbReference type="Proteomes" id="UP000675880"/>
    </source>
</evidence>
<dbReference type="PANTHER" id="PTHR43668">
    <property type="entry name" value="ALLANTOINASE"/>
    <property type="match status" value="1"/>
</dbReference>
<keyword evidence="6" id="KW-0862">Zinc</keyword>
<feature type="binding site" evidence="6">
    <location>
        <position position="96"/>
    </location>
    <ligand>
        <name>substrate</name>
    </ligand>
</feature>
<dbReference type="Gene3D" id="3.20.20.140">
    <property type="entry name" value="Metal-dependent hydrolases"/>
    <property type="match status" value="1"/>
</dbReference>
<dbReference type="HAMAP" id="MF_00220_B">
    <property type="entry name" value="PyrC_classI_B"/>
    <property type="match status" value="1"/>
</dbReference>
<dbReference type="SUPFAM" id="SSF51556">
    <property type="entry name" value="Metallo-dependent hydrolases"/>
    <property type="match status" value="1"/>
</dbReference>
<dbReference type="RefSeq" id="WP_213044223.1">
    <property type="nucleotide sequence ID" value="NZ_CAJNBJ010000021.1"/>
</dbReference>
<accession>A0ABM8SC86</accession>
<dbReference type="InterPro" id="IPR004722">
    <property type="entry name" value="DHOase"/>
</dbReference>
<dbReference type="InterPro" id="IPR011059">
    <property type="entry name" value="Metal-dep_hydrolase_composite"/>
</dbReference>
<dbReference type="EC" id="3.5.2.3" evidence="6"/>
<dbReference type="Pfam" id="PF12890">
    <property type="entry name" value="DHOase"/>
    <property type="match status" value="1"/>
</dbReference>
<sequence length="429" mass="46008">MMLVHGGRVLDPGHYVGEADVLIGEGRVMAVQAGLAKRTDLRHVTRIDAEGLLVVPGFVDLHAHLREPGFEYKETIATGTAAAVAGGFTTVCCMPNTNPVNDDIAVTAWIIERTKTTASAHVHPIGAITLGSAGRELADFRALKQAGCVAVSDDGRPVMGEEIMRRAMQSAAELDMPVIDHCEDTRSSGCGCMNDGPVSRAMGWRGMPGDAEYRMIARDIRLARDTGVRLHIAHLSTADGVEMVRKAKMDGVRITAEVSPHHFTLTDDAVPTYGANAKMNPPLRRERDRAAVIEGLADGTIDAIATDHAPHAEYEKQWGMDWAPFGVIGLETALGLTLGLVQQGRVTLQRAMTCLTSAPAAVLGLPRGTLEPGAAADVTVIDPEASWTVDPERFRSKSRNTPFAGWVLKGQVVRTLVAGMTVYQRPETL</sequence>
<dbReference type="CDD" id="cd01317">
    <property type="entry name" value="DHOase_IIa"/>
    <property type="match status" value="1"/>
</dbReference>
<dbReference type="GO" id="GO:0004151">
    <property type="term" value="F:dihydroorotase activity"/>
    <property type="evidence" value="ECO:0007669"/>
    <property type="project" value="UniProtKB-EC"/>
</dbReference>
<feature type="binding site" evidence="6">
    <location>
        <position position="234"/>
    </location>
    <ligand>
        <name>Zn(2+)</name>
        <dbReference type="ChEBI" id="CHEBI:29105"/>
        <label>2</label>
    </ligand>
</feature>
<comment type="cofactor">
    <cofactor evidence="6">
        <name>Zn(2+)</name>
        <dbReference type="ChEBI" id="CHEBI:29105"/>
    </cofactor>
    <text evidence="6">Binds 2 Zn(2+) ions per subunit.</text>
</comment>
<feature type="binding site" evidence="6">
    <location>
        <begin position="325"/>
        <end position="326"/>
    </location>
    <ligand>
        <name>substrate</name>
    </ligand>
</feature>
<dbReference type="Gene3D" id="2.30.40.10">
    <property type="entry name" value="Urease, subunit C, domain 1"/>
    <property type="match status" value="1"/>
</dbReference>
<feature type="active site" evidence="6">
    <location>
        <position position="307"/>
    </location>
</feature>
<proteinExistence type="inferred from homology"/>
<evidence type="ECO:0000256" key="4">
    <source>
        <dbReference type="ARBA" id="ARBA00022801"/>
    </source>
</evidence>
<feature type="domain" description="Dihydroorotase catalytic" evidence="7">
    <location>
        <begin position="52"/>
        <end position="238"/>
    </location>
</feature>